<dbReference type="Gene3D" id="3.40.710.10">
    <property type="entry name" value="DD-peptidase/beta-lactamase superfamily"/>
    <property type="match status" value="1"/>
</dbReference>
<name>H3SA69_9BACL</name>
<dbReference type="PATRIC" id="fig|1131935.3.peg.401"/>
<evidence type="ECO:0000256" key="1">
    <source>
        <dbReference type="ARBA" id="ARBA00004370"/>
    </source>
</evidence>
<keyword evidence="2" id="KW-0472">Membrane</keyword>
<sequence>MIRQAMEQSIQRAVDRHAFSGTILAAKEGEVIVREGYGMANVELEVPNTPQTVFRIGSVTKPLTALAMMQLAERGALRLEDPVSRYLPSFSQGERITIKHLLSHSSGLPNYTSAENAAAALVRPATVDELIARFANEPLEFIPGEQFSYSNSGYVLLGKLIEEASGQPYAEYMRQHIFTPAGMDDTGMDDNRSIVKRRAAGYEPDEDGSFRNAS</sequence>
<feature type="domain" description="Beta-lactamase-related" evidence="4">
    <location>
        <begin position="8"/>
        <end position="205"/>
    </location>
</feature>
<dbReference type="AlphaFoldDB" id="H3SA69"/>
<feature type="region of interest" description="Disordered" evidence="3">
    <location>
        <begin position="182"/>
        <end position="214"/>
    </location>
</feature>
<proteinExistence type="predicted"/>
<dbReference type="SUPFAM" id="SSF56601">
    <property type="entry name" value="beta-lactamase/transpeptidase-like"/>
    <property type="match status" value="1"/>
</dbReference>
<keyword evidence="6" id="KW-1185">Reference proteome</keyword>
<dbReference type="GO" id="GO:0016020">
    <property type="term" value="C:membrane"/>
    <property type="evidence" value="ECO:0007669"/>
    <property type="project" value="UniProtKB-SubCell"/>
</dbReference>
<comment type="subcellular location">
    <subcellularLocation>
        <location evidence="1">Membrane</location>
    </subcellularLocation>
</comment>
<evidence type="ECO:0000256" key="3">
    <source>
        <dbReference type="SAM" id="MobiDB-lite"/>
    </source>
</evidence>
<evidence type="ECO:0000256" key="2">
    <source>
        <dbReference type="ARBA" id="ARBA00023136"/>
    </source>
</evidence>
<dbReference type="PANTHER" id="PTHR46825">
    <property type="entry name" value="D-ALANYL-D-ALANINE-CARBOXYPEPTIDASE/ENDOPEPTIDASE AMPH"/>
    <property type="match status" value="1"/>
</dbReference>
<dbReference type="Proteomes" id="UP000003900">
    <property type="component" value="Unassembled WGS sequence"/>
</dbReference>
<reference evidence="5 6" key="1">
    <citation type="journal article" date="2012" name="J. Bacteriol.">
        <title>Genome Sequence of the Pattern-Forming Social Bacterium Paenibacillus dendritiformis C454 Chiral Morphotype.</title>
        <authorList>
            <person name="Sirota-Madi A."/>
            <person name="Olender T."/>
            <person name="Helman Y."/>
            <person name="Brainis I."/>
            <person name="Finkelshtein A."/>
            <person name="Roth D."/>
            <person name="Hagai E."/>
            <person name="Leshkowitz D."/>
            <person name="Brodsky L."/>
            <person name="Galatenko V."/>
            <person name="Nikolaev V."/>
            <person name="Gutnick D.L."/>
            <person name="Lancet D."/>
            <person name="Ben-Jacob E."/>
        </authorList>
    </citation>
    <scope>NUCLEOTIDE SEQUENCE [LARGE SCALE GENOMIC DNA]</scope>
    <source>
        <strain evidence="5 6">C454</strain>
    </source>
</reference>
<gene>
    <name evidence="5" type="ORF">PDENDC454_02010</name>
</gene>
<accession>H3SA69</accession>
<dbReference type="EMBL" id="AHKH01000003">
    <property type="protein sequence ID" value="EHQ64093.1"/>
    <property type="molecule type" value="Genomic_DNA"/>
</dbReference>
<evidence type="ECO:0000259" key="4">
    <source>
        <dbReference type="Pfam" id="PF00144"/>
    </source>
</evidence>
<dbReference type="InterPro" id="IPR050491">
    <property type="entry name" value="AmpC-like"/>
</dbReference>
<dbReference type="InterPro" id="IPR012338">
    <property type="entry name" value="Beta-lactam/transpept-like"/>
</dbReference>
<dbReference type="OrthoDB" id="9803467at2"/>
<organism evidence="5 6">
    <name type="scientific">Paenibacillus dendritiformis C454</name>
    <dbReference type="NCBI Taxonomy" id="1131935"/>
    <lineage>
        <taxon>Bacteria</taxon>
        <taxon>Bacillati</taxon>
        <taxon>Bacillota</taxon>
        <taxon>Bacilli</taxon>
        <taxon>Bacillales</taxon>
        <taxon>Paenibacillaceae</taxon>
        <taxon>Paenibacillus</taxon>
    </lineage>
</organism>
<protein>
    <submittedName>
        <fullName evidence="5">Beta-lactamase</fullName>
    </submittedName>
</protein>
<dbReference type="Pfam" id="PF00144">
    <property type="entry name" value="Beta-lactamase"/>
    <property type="match status" value="1"/>
</dbReference>
<evidence type="ECO:0000313" key="5">
    <source>
        <dbReference type="EMBL" id="EHQ64093.1"/>
    </source>
</evidence>
<dbReference type="STRING" id="1131935.PDENDC454_02010"/>
<evidence type="ECO:0000313" key="6">
    <source>
        <dbReference type="Proteomes" id="UP000003900"/>
    </source>
</evidence>
<comment type="caution">
    <text evidence="5">The sequence shown here is derived from an EMBL/GenBank/DDBJ whole genome shotgun (WGS) entry which is preliminary data.</text>
</comment>
<dbReference type="InterPro" id="IPR001466">
    <property type="entry name" value="Beta-lactam-related"/>
</dbReference>
<dbReference type="PANTHER" id="PTHR46825:SF11">
    <property type="entry name" value="PENICILLIN-BINDING PROTEIN 4"/>
    <property type="match status" value="1"/>
</dbReference>